<feature type="compositionally biased region" description="Low complexity" evidence="1">
    <location>
        <begin position="35"/>
        <end position="47"/>
    </location>
</feature>
<dbReference type="Proteomes" id="UP001597168">
    <property type="component" value="Unassembled WGS sequence"/>
</dbReference>
<accession>A0ABW3R639</accession>
<sequence>MDQPITGKDGAALRHVVDLALRGIRAKARTPHPARPAADTRPATDTRWVMSPDGVIDGAHDPDHPDAAPER</sequence>
<comment type="caution">
    <text evidence="2">The sequence shown here is derived from an EMBL/GenBank/DDBJ whole genome shotgun (WGS) entry which is preliminary data.</text>
</comment>
<dbReference type="RefSeq" id="WP_380730386.1">
    <property type="nucleotide sequence ID" value="NZ_JBHTLK010000409.1"/>
</dbReference>
<proteinExistence type="predicted"/>
<evidence type="ECO:0000256" key="1">
    <source>
        <dbReference type="SAM" id="MobiDB-lite"/>
    </source>
</evidence>
<name>A0ABW3R639_9PSEU</name>
<feature type="region of interest" description="Disordered" evidence="1">
    <location>
        <begin position="27"/>
        <end position="71"/>
    </location>
</feature>
<protein>
    <submittedName>
        <fullName evidence="2">Uncharacterized protein</fullName>
    </submittedName>
</protein>
<reference evidence="3" key="1">
    <citation type="journal article" date="2019" name="Int. J. Syst. Evol. Microbiol.">
        <title>The Global Catalogue of Microorganisms (GCM) 10K type strain sequencing project: providing services to taxonomists for standard genome sequencing and annotation.</title>
        <authorList>
            <consortium name="The Broad Institute Genomics Platform"/>
            <consortium name="The Broad Institute Genome Sequencing Center for Infectious Disease"/>
            <person name="Wu L."/>
            <person name="Ma J."/>
        </authorList>
    </citation>
    <scope>NUCLEOTIDE SEQUENCE [LARGE SCALE GENOMIC DNA]</scope>
    <source>
        <strain evidence="3">CCUG 60214</strain>
    </source>
</reference>
<gene>
    <name evidence="2" type="ORF">ACFQ3T_35600</name>
</gene>
<keyword evidence="3" id="KW-1185">Reference proteome</keyword>
<organism evidence="2 3">
    <name type="scientific">Saccharothrix hoggarensis</name>
    <dbReference type="NCBI Taxonomy" id="913853"/>
    <lineage>
        <taxon>Bacteria</taxon>
        <taxon>Bacillati</taxon>
        <taxon>Actinomycetota</taxon>
        <taxon>Actinomycetes</taxon>
        <taxon>Pseudonocardiales</taxon>
        <taxon>Pseudonocardiaceae</taxon>
        <taxon>Saccharothrix</taxon>
    </lineage>
</organism>
<feature type="compositionally biased region" description="Basic and acidic residues" evidence="1">
    <location>
        <begin position="58"/>
        <end position="71"/>
    </location>
</feature>
<evidence type="ECO:0000313" key="2">
    <source>
        <dbReference type="EMBL" id="MFD1152493.1"/>
    </source>
</evidence>
<dbReference type="EMBL" id="JBHTLK010000409">
    <property type="protein sequence ID" value="MFD1152493.1"/>
    <property type="molecule type" value="Genomic_DNA"/>
</dbReference>
<evidence type="ECO:0000313" key="3">
    <source>
        <dbReference type="Proteomes" id="UP001597168"/>
    </source>
</evidence>